<dbReference type="Proteomes" id="UP000310200">
    <property type="component" value="Unassembled WGS sequence"/>
</dbReference>
<feature type="region of interest" description="Disordered" evidence="1">
    <location>
        <begin position="1"/>
        <end position="22"/>
    </location>
</feature>
<proteinExistence type="predicted"/>
<gene>
    <name evidence="2" type="ORF">DBV15_05167</name>
</gene>
<sequence length="94" mass="10720">MGISFSSEKQKARKTRRARKREEIRRVSARFRIRMAIDGIGYYKLRRKSYLSAVKGEGVSRCAKCRVHGVCVSETPSRPPPPTRSGRLNVNVNL</sequence>
<organism evidence="2 3">
    <name type="scientific">Temnothorax longispinosus</name>
    <dbReference type="NCBI Taxonomy" id="300112"/>
    <lineage>
        <taxon>Eukaryota</taxon>
        <taxon>Metazoa</taxon>
        <taxon>Ecdysozoa</taxon>
        <taxon>Arthropoda</taxon>
        <taxon>Hexapoda</taxon>
        <taxon>Insecta</taxon>
        <taxon>Pterygota</taxon>
        <taxon>Neoptera</taxon>
        <taxon>Endopterygota</taxon>
        <taxon>Hymenoptera</taxon>
        <taxon>Apocrita</taxon>
        <taxon>Aculeata</taxon>
        <taxon>Formicoidea</taxon>
        <taxon>Formicidae</taxon>
        <taxon>Myrmicinae</taxon>
        <taxon>Temnothorax</taxon>
    </lineage>
</organism>
<dbReference type="EMBL" id="QBLH01001169">
    <property type="protein sequence ID" value="TGZ52868.1"/>
    <property type="molecule type" value="Genomic_DNA"/>
</dbReference>
<keyword evidence="3" id="KW-1185">Reference proteome</keyword>
<dbReference type="AlphaFoldDB" id="A0A4S2KXE2"/>
<reference evidence="2 3" key="1">
    <citation type="journal article" date="2019" name="Philos. Trans. R. Soc. Lond., B, Biol. Sci.">
        <title>Ant behaviour and brain gene expression of defending hosts depend on the ecological success of the intruding social parasite.</title>
        <authorList>
            <person name="Kaur R."/>
            <person name="Stoldt M."/>
            <person name="Jongepier E."/>
            <person name="Feldmeyer B."/>
            <person name="Menzel F."/>
            <person name="Bornberg-Bauer E."/>
            <person name="Foitzik S."/>
        </authorList>
    </citation>
    <scope>NUCLEOTIDE SEQUENCE [LARGE SCALE GENOMIC DNA]</scope>
    <source>
        <tissue evidence="2">Whole body</tissue>
    </source>
</reference>
<evidence type="ECO:0000313" key="3">
    <source>
        <dbReference type="Proteomes" id="UP000310200"/>
    </source>
</evidence>
<evidence type="ECO:0000256" key="1">
    <source>
        <dbReference type="SAM" id="MobiDB-lite"/>
    </source>
</evidence>
<comment type="caution">
    <text evidence="2">The sequence shown here is derived from an EMBL/GenBank/DDBJ whole genome shotgun (WGS) entry which is preliminary data.</text>
</comment>
<name>A0A4S2KXE2_9HYME</name>
<accession>A0A4S2KXE2</accession>
<protein>
    <submittedName>
        <fullName evidence="2">Uncharacterized protein</fullName>
    </submittedName>
</protein>
<feature type="region of interest" description="Disordered" evidence="1">
    <location>
        <begin position="72"/>
        <end position="94"/>
    </location>
</feature>
<evidence type="ECO:0000313" key="2">
    <source>
        <dbReference type="EMBL" id="TGZ52868.1"/>
    </source>
</evidence>